<keyword evidence="3" id="KW-1185">Reference proteome</keyword>
<accession>A0ABT8BUH0</accession>
<name>A0ABT8BUH0_9VIBR</name>
<gene>
    <name evidence="2" type="ORF">QWZ16_08595</name>
</gene>
<dbReference type="RefSeq" id="WP_170882908.1">
    <property type="nucleotide sequence ID" value="NZ_JABEYA020000007.1"/>
</dbReference>
<proteinExistence type="predicted"/>
<evidence type="ECO:0000256" key="1">
    <source>
        <dbReference type="SAM" id="MobiDB-lite"/>
    </source>
</evidence>
<dbReference type="EMBL" id="JAUFQC010000001">
    <property type="protein sequence ID" value="MDN3609757.1"/>
    <property type="molecule type" value="Genomic_DNA"/>
</dbReference>
<feature type="region of interest" description="Disordered" evidence="1">
    <location>
        <begin position="73"/>
        <end position="94"/>
    </location>
</feature>
<protein>
    <submittedName>
        <fullName evidence="2">Uncharacterized protein</fullName>
    </submittedName>
</protein>
<evidence type="ECO:0000313" key="3">
    <source>
        <dbReference type="Proteomes" id="UP001238540"/>
    </source>
</evidence>
<evidence type="ECO:0000313" key="2">
    <source>
        <dbReference type="EMBL" id="MDN3609757.1"/>
    </source>
</evidence>
<organism evidence="2 3">
    <name type="scientific">Vibrio ostreicida</name>
    <dbReference type="NCBI Taxonomy" id="526588"/>
    <lineage>
        <taxon>Bacteria</taxon>
        <taxon>Pseudomonadati</taxon>
        <taxon>Pseudomonadota</taxon>
        <taxon>Gammaproteobacteria</taxon>
        <taxon>Vibrionales</taxon>
        <taxon>Vibrionaceae</taxon>
        <taxon>Vibrio</taxon>
    </lineage>
</organism>
<dbReference type="Proteomes" id="UP001238540">
    <property type="component" value="Unassembled WGS sequence"/>
</dbReference>
<sequence>MMTEMLHSMEGLPGKFRHMAMLSEHHPVPPLTLVTEKELSTWLEHFYEVKLAVTNIEQHIMITSTIRRTTERFSSSMQRCRGSQRRQRADGLAV</sequence>
<comment type="caution">
    <text evidence="2">The sequence shown here is derived from an EMBL/GenBank/DDBJ whole genome shotgun (WGS) entry which is preliminary data.</text>
</comment>
<reference evidence="3" key="1">
    <citation type="journal article" date="2019" name="Int. J. Syst. Evol. Microbiol.">
        <title>The Global Catalogue of Microorganisms (GCM) 10K type strain sequencing project: providing services to taxonomists for standard genome sequencing and annotation.</title>
        <authorList>
            <consortium name="The Broad Institute Genomics Platform"/>
            <consortium name="The Broad Institute Genome Sequencing Center for Infectious Disease"/>
            <person name="Wu L."/>
            <person name="Ma J."/>
        </authorList>
    </citation>
    <scope>NUCLEOTIDE SEQUENCE [LARGE SCALE GENOMIC DNA]</scope>
    <source>
        <strain evidence="3">CECT 7398</strain>
    </source>
</reference>